<dbReference type="SMART" id="SM00344">
    <property type="entry name" value="HTH_ASNC"/>
    <property type="match status" value="1"/>
</dbReference>
<dbReference type="Gene3D" id="3.30.70.920">
    <property type="match status" value="1"/>
</dbReference>
<evidence type="ECO:0000313" key="6">
    <source>
        <dbReference type="Proteomes" id="UP000243073"/>
    </source>
</evidence>
<dbReference type="GO" id="GO:0043565">
    <property type="term" value="F:sequence-specific DNA binding"/>
    <property type="evidence" value="ECO:0007669"/>
    <property type="project" value="InterPro"/>
</dbReference>
<dbReference type="Proteomes" id="UP000243073">
    <property type="component" value="Unassembled WGS sequence"/>
</dbReference>
<accession>A0A1J4QIC0</accession>
<dbReference type="PRINTS" id="PR00033">
    <property type="entry name" value="HTHASNC"/>
</dbReference>
<gene>
    <name evidence="5" type="ORF">BFR47_00735</name>
</gene>
<dbReference type="STRING" id="1414654.BFR47_00735"/>
<dbReference type="PROSITE" id="PS50956">
    <property type="entry name" value="HTH_ASNC_2"/>
    <property type="match status" value="1"/>
</dbReference>
<evidence type="ECO:0000313" key="5">
    <source>
        <dbReference type="EMBL" id="OIN12254.1"/>
    </source>
</evidence>
<dbReference type="InterPro" id="IPR036388">
    <property type="entry name" value="WH-like_DNA-bd_sf"/>
</dbReference>
<evidence type="ECO:0000259" key="4">
    <source>
        <dbReference type="PROSITE" id="PS50956"/>
    </source>
</evidence>
<reference evidence="5 6" key="1">
    <citation type="submission" date="2016-07" db="EMBL/GenBank/DDBJ databases">
        <title>Draft Genome Sequence of Oceanisphaera psychrotolerans, isolated from coastal sediment samples.</title>
        <authorList>
            <person name="Zhuo S."/>
            <person name="Ruan Z."/>
        </authorList>
    </citation>
    <scope>NUCLEOTIDE SEQUENCE [LARGE SCALE GENOMIC DNA]</scope>
    <source>
        <strain evidence="5 6">LAM-WHM-ZC</strain>
    </source>
</reference>
<keyword evidence="1" id="KW-0805">Transcription regulation</keyword>
<dbReference type="SUPFAM" id="SSF46785">
    <property type="entry name" value="Winged helix' DNA-binding domain"/>
    <property type="match status" value="1"/>
</dbReference>
<proteinExistence type="predicted"/>
<keyword evidence="3" id="KW-0804">Transcription</keyword>
<name>A0A1J4QIC0_9GAMM</name>
<keyword evidence="6" id="KW-1185">Reference proteome</keyword>
<dbReference type="PANTHER" id="PTHR30154:SF34">
    <property type="entry name" value="TRANSCRIPTIONAL REGULATOR AZLB"/>
    <property type="match status" value="1"/>
</dbReference>
<dbReference type="GO" id="GO:0043200">
    <property type="term" value="P:response to amino acid"/>
    <property type="evidence" value="ECO:0007669"/>
    <property type="project" value="TreeGrafter"/>
</dbReference>
<evidence type="ECO:0000256" key="1">
    <source>
        <dbReference type="ARBA" id="ARBA00023015"/>
    </source>
</evidence>
<comment type="caution">
    <text evidence="5">The sequence shown here is derived from an EMBL/GenBank/DDBJ whole genome shotgun (WGS) entry which is preliminary data.</text>
</comment>
<dbReference type="InterPro" id="IPR011008">
    <property type="entry name" value="Dimeric_a/b-barrel"/>
</dbReference>
<dbReference type="InterPro" id="IPR019887">
    <property type="entry name" value="Tscrpt_reg_AsnC/Lrp_C"/>
</dbReference>
<protein>
    <submittedName>
        <fullName evidence="5">ArsR family transcriptional regulator</fullName>
    </submittedName>
</protein>
<evidence type="ECO:0000256" key="2">
    <source>
        <dbReference type="ARBA" id="ARBA00023125"/>
    </source>
</evidence>
<dbReference type="InterPro" id="IPR019888">
    <property type="entry name" value="Tscrpt_reg_AsnC-like"/>
</dbReference>
<dbReference type="AlphaFoldDB" id="A0A1J4QIC0"/>
<dbReference type="PANTHER" id="PTHR30154">
    <property type="entry name" value="LEUCINE-RESPONSIVE REGULATORY PROTEIN"/>
    <property type="match status" value="1"/>
</dbReference>
<dbReference type="InterPro" id="IPR036390">
    <property type="entry name" value="WH_DNA-bd_sf"/>
</dbReference>
<dbReference type="CDD" id="cd00090">
    <property type="entry name" value="HTH_ARSR"/>
    <property type="match status" value="1"/>
</dbReference>
<sequence>MDKFDQKIVSLLTENARLAVASIAREVNLSRSAVSERIKSLEERGVIRGYHARLGNPQPLVRAYFALCYHVRQCEQYAEALRAVPEVKLCYTISGETDMLVYVEAVSMERLDAIRHIIEQTPHIKTVRTHMILGELINTLS</sequence>
<evidence type="ECO:0000256" key="3">
    <source>
        <dbReference type="ARBA" id="ARBA00023163"/>
    </source>
</evidence>
<dbReference type="RefSeq" id="WP_071472029.1">
    <property type="nucleotide sequence ID" value="NZ_MDKE01000011.1"/>
</dbReference>
<feature type="domain" description="HTH asnC-type" evidence="4">
    <location>
        <begin position="1"/>
        <end position="54"/>
    </location>
</feature>
<dbReference type="GO" id="GO:0006355">
    <property type="term" value="P:regulation of DNA-templated transcription"/>
    <property type="evidence" value="ECO:0007669"/>
    <property type="project" value="UniProtKB-ARBA"/>
</dbReference>
<keyword evidence="2" id="KW-0238">DNA-binding</keyword>
<dbReference type="SUPFAM" id="SSF54909">
    <property type="entry name" value="Dimeric alpha+beta barrel"/>
    <property type="match status" value="1"/>
</dbReference>
<dbReference type="InterPro" id="IPR000485">
    <property type="entry name" value="AsnC-type_HTH_dom"/>
</dbReference>
<dbReference type="Pfam" id="PF01037">
    <property type="entry name" value="AsnC_trans_reg"/>
    <property type="match status" value="1"/>
</dbReference>
<dbReference type="Pfam" id="PF13412">
    <property type="entry name" value="HTH_24"/>
    <property type="match status" value="1"/>
</dbReference>
<dbReference type="Gene3D" id="1.10.10.10">
    <property type="entry name" value="Winged helix-like DNA-binding domain superfamily/Winged helix DNA-binding domain"/>
    <property type="match status" value="1"/>
</dbReference>
<dbReference type="InterPro" id="IPR011991">
    <property type="entry name" value="ArsR-like_HTH"/>
</dbReference>
<organism evidence="5 6">
    <name type="scientific">Oceanisphaera psychrotolerans</name>
    <dbReference type="NCBI Taxonomy" id="1414654"/>
    <lineage>
        <taxon>Bacteria</taxon>
        <taxon>Pseudomonadati</taxon>
        <taxon>Pseudomonadota</taxon>
        <taxon>Gammaproteobacteria</taxon>
        <taxon>Aeromonadales</taxon>
        <taxon>Aeromonadaceae</taxon>
        <taxon>Oceanisphaera</taxon>
    </lineage>
</organism>
<dbReference type="GO" id="GO:0005829">
    <property type="term" value="C:cytosol"/>
    <property type="evidence" value="ECO:0007669"/>
    <property type="project" value="TreeGrafter"/>
</dbReference>
<dbReference type="EMBL" id="MDKE01000011">
    <property type="protein sequence ID" value="OIN12254.1"/>
    <property type="molecule type" value="Genomic_DNA"/>
</dbReference>
<dbReference type="OrthoDB" id="9809462at2"/>